<dbReference type="EMBL" id="BNJF01000001">
    <property type="protein sequence ID" value="GHO41925.1"/>
    <property type="molecule type" value="Genomic_DNA"/>
</dbReference>
<evidence type="ECO:0000313" key="3">
    <source>
        <dbReference type="EMBL" id="GHO41925.1"/>
    </source>
</evidence>
<accession>A0A8J3HVT7</accession>
<keyword evidence="4" id="KW-1185">Reference proteome</keyword>
<keyword evidence="1 3" id="KW-0378">Hydrolase</keyword>
<gene>
    <name evidence="3" type="ORF">KSX_00880</name>
</gene>
<evidence type="ECO:0000259" key="2">
    <source>
        <dbReference type="PROSITE" id="PS50263"/>
    </source>
</evidence>
<comment type="caution">
    <text evidence="3">The sequence shown here is derived from an EMBL/GenBank/DDBJ whole genome shotgun (WGS) entry which is preliminary data.</text>
</comment>
<name>A0A8J3HVT7_9CHLR</name>
<feature type="domain" description="CN hydrolase" evidence="2">
    <location>
        <begin position="1"/>
        <end position="279"/>
    </location>
</feature>
<sequence>MRITVALLQMAACGDDQDANLTKGEEFCRRARAMGADIALFPEMWNIGYTSFAPDCNGIEDDLWKAPALWSQTSKPTTSPELEQARERWQAQAIKRDAQFIQHFQVLARELQMAIALTYLEQWPTAPRNSVSLIDRHGELLMTYAKVHTCDFSVMEAACTPGEDFTVCTLETEQGPLQIGTMICYDREFPESARILMLKGAEIILIPNACEMEANRLGQLRARAYENMVGVALSNYAAPDANGHSVAYDPIGFDEHGSHDTLVMEAGESEGIYLATFDVQKIRNYRERESWGNSFRKPHRYGLLTSSAVEPPFVRVNIHGERYDHLRR</sequence>
<dbReference type="Gene3D" id="3.60.110.10">
    <property type="entry name" value="Carbon-nitrogen hydrolase"/>
    <property type="match status" value="1"/>
</dbReference>
<dbReference type="PANTHER" id="PTHR43674">
    <property type="entry name" value="NITRILASE C965.09-RELATED"/>
    <property type="match status" value="1"/>
</dbReference>
<dbReference type="InterPro" id="IPR003010">
    <property type="entry name" value="C-N_Hydrolase"/>
</dbReference>
<dbReference type="InterPro" id="IPR050345">
    <property type="entry name" value="Aliph_Amidase/BUP"/>
</dbReference>
<evidence type="ECO:0000313" key="4">
    <source>
        <dbReference type="Proteomes" id="UP000612362"/>
    </source>
</evidence>
<reference evidence="3" key="1">
    <citation type="submission" date="2020-10" db="EMBL/GenBank/DDBJ databases">
        <title>Taxonomic study of unclassified bacteria belonging to the class Ktedonobacteria.</title>
        <authorList>
            <person name="Yabe S."/>
            <person name="Wang C.M."/>
            <person name="Zheng Y."/>
            <person name="Sakai Y."/>
            <person name="Cavaletti L."/>
            <person name="Monciardini P."/>
            <person name="Donadio S."/>
        </authorList>
    </citation>
    <scope>NUCLEOTIDE SEQUENCE</scope>
    <source>
        <strain evidence="3">SOSP1-1</strain>
    </source>
</reference>
<dbReference type="CDD" id="cd07197">
    <property type="entry name" value="nitrilase"/>
    <property type="match status" value="1"/>
</dbReference>
<dbReference type="RefSeq" id="WP_220191532.1">
    <property type="nucleotide sequence ID" value="NZ_BNJF01000001.1"/>
</dbReference>
<dbReference type="SUPFAM" id="SSF56317">
    <property type="entry name" value="Carbon-nitrogen hydrolase"/>
    <property type="match status" value="1"/>
</dbReference>
<evidence type="ECO:0000256" key="1">
    <source>
        <dbReference type="ARBA" id="ARBA00022801"/>
    </source>
</evidence>
<dbReference type="InterPro" id="IPR036526">
    <property type="entry name" value="C-N_Hydrolase_sf"/>
</dbReference>
<dbReference type="Proteomes" id="UP000612362">
    <property type="component" value="Unassembled WGS sequence"/>
</dbReference>
<dbReference type="GO" id="GO:0050126">
    <property type="term" value="F:N-carbamoylputrescine amidase activity"/>
    <property type="evidence" value="ECO:0007669"/>
    <property type="project" value="TreeGrafter"/>
</dbReference>
<dbReference type="Pfam" id="PF00795">
    <property type="entry name" value="CN_hydrolase"/>
    <property type="match status" value="1"/>
</dbReference>
<dbReference type="AlphaFoldDB" id="A0A8J3HVT7"/>
<protein>
    <submittedName>
        <fullName evidence="3">Carbon-nitrogen hydrolase</fullName>
    </submittedName>
</protein>
<dbReference type="PROSITE" id="PS50263">
    <property type="entry name" value="CN_HYDROLASE"/>
    <property type="match status" value="1"/>
</dbReference>
<dbReference type="PANTHER" id="PTHR43674:SF2">
    <property type="entry name" value="BETA-UREIDOPROPIONASE"/>
    <property type="match status" value="1"/>
</dbReference>
<organism evidence="3 4">
    <name type="scientific">Ktedonospora formicarum</name>
    <dbReference type="NCBI Taxonomy" id="2778364"/>
    <lineage>
        <taxon>Bacteria</taxon>
        <taxon>Bacillati</taxon>
        <taxon>Chloroflexota</taxon>
        <taxon>Ktedonobacteria</taxon>
        <taxon>Ktedonobacterales</taxon>
        <taxon>Ktedonobacteraceae</taxon>
        <taxon>Ktedonospora</taxon>
    </lineage>
</organism>
<proteinExistence type="predicted"/>
<dbReference type="GO" id="GO:0033388">
    <property type="term" value="P:putrescine biosynthetic process from arginine"/>
    <property type="evidence" value="ECO:0007669"/>
    <property type="project" value="TreeGrafter"/>
</dbReference>